<evidence type="ECO:0000256" key="2">
    <source>
        <dbReference type="ARBA" id="ARBA00022630"/>
    </source>
</evidence>
<evidence type="ECO:0000256" key="5">
    <source>
        <dbReference type="ARBA" id="ARBA00023033"/>
    </source>
</evidence>
<dbReference type="Gene3D" id="3.50.50.60">
    <property type="entry name" value="FAD/NAD(P)-binding domain"/>
    <property type="match status" value="2"/>
</dbReference>
<comment type="similarity">
    <text evidence="1">Belongs to the paxM FAD-dependent monooxygenase family.</text>
</comment>
<sequence length="364" mass="40911">MTEHRPPKVLISGAGLGGLMLAIILERARIPYHIYERAPSVKPLGAALGLNANILPVFDQLGLLPELQKIAFPCTDLELCHETLRPIGAIDISGFKDNGIHLTNPLDPEKYPVLKDERCHFTTVIGHQKAHTWFTCSLPGNRISFIVAEQLDENTAKEIAFRNAEWTPESNEKMINEVRHFPFKHARSEAEANGEKLVLGDLIDSTRPESISKVFLEEKLFETWHDGRTVLIGDACHKMQPSAGQGAVNAMEDAVVLANCLYDISSGKEPVTAERIAEAFRDYREQRYPHAKFQVQNSKEMARLLNGQTWMERLVRTLIYNLPTWLVSQKYLKQAGCRQQIILMATAANTPDLEVYPQSHPNAI</sequence>
<keyword evidence="8" id="KW-1185">Reference proteome</keyword>
<organism evidence="7 8">
    <name type="scientific">Modicella reniformis</name>
    <dbReference type="NCBI Taxonomy" id="1440133"/>
    <lineage>
        <taxon>Eukaryota</taxon>
        <taxon>Fungi</taxon>
        <taxon>Fungi incertae sedis</taxon>
        <taxon>Mucoromycota</taxon>
        <taxon>Mortierellomycotina</taxon>
        <taxon>Mortierellomycetes</taxon>
        <taxon>Mortierellales</taxon>
        <taxon>Mortierellaceae</taxon>
        <taxon>Modicella</taxon>
    </lineage>
</organism>
<evidence type="ECO:0000259" key="6">
    <source>
        <dbReference type="Pfam" id="PF01494"/>
    </source>
</evidence>
<feature type="domain" description="FAD-binding" evidence="6">
    <location>
        <begin position="8"/>
        <end position="73"/>
    </location>
</feature>
<evidence type="ECO:0000256" key="1">
    <source>
        <dbReference type="ARBA" id="ARBA00007992"/>
    </source>
</evidence>
<dbReference type="PANTHER" id="PTHR13789:SF309">
    <property type="entry name" value="PUTATIVE (AFU_ORTHOLOGUE AFUA_6G14510)-RELATED"/>
    <property type="match status" value="1"/>
</dbReference>
<dbReference type="InterPro" id="IPR002938">
    <property type="entry name" value="FAD-bd"/>
</dbReference>
<gene>
    <name evidence="7" type="ORF">BGZ65_001770</name>
</gene>
<evidence type="ECO:0000256" key="3">
    <source>
        <dbReference type="ARBA" id="ARBA00022827"/>
    </source>
</evidence>
<dbReference type="SUPFAM" id="SSF51905">
    <property type="entry name" value="FAD/NAD(P)-binding domain"/>
    <property type="match status" value="1"/>
</dbReference>
<evidence type="ECO:0000313" key="7">
    <source>
        <dbReference type="EMBL" id="KAG0003372.1"/>
    </source>
</evidence>
<name>A0A9P6SUH9_9FUNG</name>
<dbReference type="InterPro" id="IPR050493">
    <property type="entry name" value="FAD-dep_Monooxygenase_BioMet"/>
</dbReference>
<keyword evidence="4" id="KW-0560">Oxidoreductase</keyword>
<reference evidence="7" key="1">
    <citation type="journal article" date="2020" name="Fungal Divers.">
        <title>Resolving the Mortierellaceae phylogeny through synthesis of multi-gene phylogenetics and phylogenomics.</title>
        <authorList>
            <person name="Vandepol N."/>
            <person name="Liber J."/>
            <person name="Desiro A."/>
            <person name="Na H."/>
            <person name="Kennedy M."/>
            <person name="Barry K."/>
            <person name="Grigoriev I.V."/>
            <person name="Miller A.N."/>
            <person name="O'Donnell K."/>
            <person name="Stajich J.E."/>
            <person name="Bonito G."/>
        </authorList>
    </citation>
    <scope>NUCLEOTIDE SEQUENCE</scope>
    <source>
        <strain evidence="7">MES-2147</strain>
    </source>
</reference>
<dbReference type="GO" id="GO:0004497">
    <property type="term" value="F:monooxygenase activity"/>
    <property type="evidence" value="ECO:0007669"/>
    <property type="project" value="UniProtKB-KW"/>
</dbReference>
<comment type="caution">
    <text evidence="7">The sequence shown here is derived from an EMBL/GenBank/DDBJ whole genome shotgun (WGS) entry which is preliminary data.</text>
</comment>
<keyword evidence="3" id="KW-0274">FAD</keyword>
<proteinExistence type="inferred from homology"/>
<evidence type="ECO:0000256" key="4">
    <source>
        <dbReference type="ARBA" id="ARBA00023002"/>
    </source>
</evidence>
<keyword evidence="2" id="KW-0285">Flavoprotein</keyword>
<evidence type="ECO:0000313" key="8">
    <source>
        <dbReference type="Proteomes" id="UP000749646"/>
    </source>
</evidence>
<dbReference type="Pfam" id="PF01494">
    <property type="entry name" value="FAD_binding_3"/>
    <property type="match status" value="2"/>
</dbReference>
<dbReference type="InterPro" id="IPR036188">
    <property type="entry name" value="FAD/NAD-bd_sf"/>
</dbReference>
<dbReference type="PANTHER" id="PTHR13789">
    <property type="entry name" value="MONOOXYGENASE"/>
    <property type="match status" value="1"/>
</dbReference>
<dbReference type="EMBL" id="JAAAHW010000356">
    <property type="protein sequence ID" value="KAG0003372.1"/>
    <property type="molecule type" value="Genomic_DNA"/>
</dbReference>
<dbReference type="AlphaFoldDB" id="A0A9P6SUH9"/>
<accession>A0A9P6SUH9</accession>
<dbReference type="GO" id="GO:0071949">
    <property type="term" value="F:FAD binding"/>
    <property type="evidence" value="ECO:0007669"/>
    <property type="project" value="InterPro"/>
</dbReference>
<dbReference type="Proteomes" id="UP000749646">
    <property type="component" value="Unassembled WGS sequence"/>
</dbReference>
<protein>
    <recommendedName>
        <fullName evidence="6">FAD-binding domain-containing protein</fullName>
    </recommendedName>
</protein>
<feature type="domain" description="FAD-binding" evidence="6">
    <location>
        <begin position="203"/>
        <end position="295"/>
    </location>
</feature>
<dbReference type="OrthoDB" id="16820at2759"/>
<keyword evidence="5" id="KW-0503">Monooxygenase</keyword>